<organism evidence="1">
    <name type="scientific">Triticum aestivum</name>
    <name type="common">Wheat</name>
    <dbReference type="NCBI Taxonomy" id="4565"/>
    <lineage>
        <taxon>Eukaryota</taxon>
        <taxon>Viridiplantae</taxon>
        <taxon>Streptophyta</taxon>
        <taxon>Embryophyta</taxon>
        <taxon>Tracheophyta</taxon>
        <taxon>Spermatophyta</taxon>
        <taxon>Magnoliopsida</taxon>
        <taxon>Liliopsida</taxon>
        <taxon>Poales</taxon>
        <taxon>Poaceae</taxon>
        <taxon>BOP clade</taxon>
        <taxon>Pooideae</taxon>
        <taxon>Triticodae</taxon>
        <taxon>Triticeae</taxon>
        <taxon>Triticinae</taxon>
        <taxon>Triticum</taxon>
    </lineage>
</organism>
<protein>
    <submittedName>
        <fullName evidence="1">Uncharacterized protein</fullName>
    </submittedName>
</protein>
<reference evidence="1" key="1">
    <citation type="submission" date="2018-08" db="EMBL/GenBank/DDBJ databases">
        <authorList>
            <person name="Rossello M."/>
        </authorList>
    </citation>
    <scope>NUCLEOTIDE SEQUENCE [LARGE SCALE GENOMIC DNA]</scope>
    <source>
        <strain evidence="1">cv. Chinese Spring</strain>
    </source>
</reference>
<name>A0A3B6TD17_WHEAT</name>
<reference evidence="1" key="2">
    <citation type="submission" date="2018-10" db="UniProtKB">
        <authorList>
            <consortium name="EnsemblPlants"/>
        </authorList>
    </citation>
    <scope>IDENTIFICATION</scope>
</reference>
<accession>A0A3B6TD17</accession>
<evidence type="ECO:0000313" key="2">
    <source>
        <dbReference type="Proteomes" id="UP000019116"/>
    </source>
</evidence>
<keyword evidence="2" id="KW-1185">Reference proteome</keyword>
<dbReference type="Gramene" id="TraesCS7D02G223200.3">
    <property type="protein sequence ID" value="TraesCS7D02G223200.3"/>
    <property type="gene ID" value="TraesCS7D02G223200"/>
</dbReference>
<proteinExistence type="predicted"/>
<dbReference type="Gramene" id="TraesCS7D03G0498500.3">
    <property type="protein sequence ID" value="TraesCS7D03G0498500.3.CDS"/>
    <property type="gene ID" value="TraesCS7D03G0498500"/>
</dbReference>
<dbReference type="OrthoDB" id="10504015at2759"/>
<dbReference type="Proteomes" id="UP000019116">
    <property type="component" value="Chromosome 7D"/>
</dbReference>
<dbReference type="EnsemblPlants" id="TraesCS7D02G223200.3">
    <property type="protein sequence ID" value="TraesCS7D02G223200.3"/>
    <property type="gene ID" value="TraesCS7D02G223200"/>
</dbReference>
<sequence>MFAHFSQAKQPIAVLLREQNARAICHVTTARHNIQTDMVNFTDKLMATLASNCTCCAARGFSDCPLRMCNANPASKATTAPEEAACPPSANLPTIYRTPVSTKIHGVRLELSESEGESFLKD</sequence>
<dbReference type="Gramene" id="TraesRN7D0100515300.3">
    <property type="protein sequence ID" value="TraesRN7D0100515300.3"/>
    <property type="gene ID" value="TraesRN7D0100515300"/>
</dbReference>
<evidence type="ECO:0000313" key="1">
    <source>
        <dbReference type="EnsemblPlants" id="TraesCS7D02G223200.3"/>
    </source>
</evidence>
<dbReference type="AlphaFoldDB" id="A0A3B6TD17"/>
<dbReference type="SMR" id="A0A3B6TD17"/>